<protein>
    <submittedName>
        <fullName evidence="1">Uncharacterized protein</fullName>
    </submittedName>
</protein>
<reference evidence="1" key="1">
    <citation type="submission" date="2022-11" db="EMBL/GenBank/DDBJ databases">
        <title>Centuries of genome instability and evolution in soft-shell clam transmissible cancer (bioRxiv).</title>
        <authorList>
            <person name="Hart S.F.M."/>
            <person name="Yonemitsu M.A."/>
            <person name="Giersch R.M."/>
            <person name="Beal B.F."/>
            <person name="Arriagada G."/>
            <person name="Davis B.W."/>
            <person name="Ostrander E.A."/>
            <person name="Goff S.P."/>
            <person name="Metzger M.J."/>
        </authorList>
    </citation>
    <scope>NUCLEOTIDE SEQUENCE</scope>
    <source>
        <strain evidence="1">MELC-2E11</strain>
        <tissue evidence="1">Siphon/mantle</tissue>
    </source>
</reference>
<sequence length="414" mass="46826">MYVGRVPRNPNNHDAIFDRGLDGGNGNVAVVKEKNVSITSGTEMTPKTLSINSALWSVCSGCRFMNISLRRLVIFKQIISATTRGHILSLYMVVNGCHRNPELVRSHTHAELIALDRANSRGRSEPSLEVEEKFLEVEEITRPRNADPVFVDNYRLQTIIQSAVYQRLIGGKLRAFNAKWLNDFPWLRYSVNMDSVMCAPCVIFDTRKTRCFSTLPFNDWKNLSANVSMDLLEAVREAGVVVDILRAERMDETVFDAIFQKAADIASEFQIDASVPRQNQRQRNRANYQVEDPKTYWRIALYNVFVDHLIEEVSSRVMANQERFCAQLLLPVRLRDLDDGQTDVIYNSFKDDIESPKEALFMASGGPSPPRPPDKGATAPLIPNRALSSKTASYAPAHDYSLKEWCTSLFKTKG</sequence>
<name>A0ABY7EU92_MYAAR</name>
<gene>
    <name evidence="1" type="ORF">MAR_027605</name>
</gene>
<evidence type="ECO:0000313" key="1">
    <source>
        <dbReference type="EMBL" id="WAR13425.1"/>
    </source>
</evidence>
<evidence type="ECO:0000313" key="2">
    <source>
        <dbReference type="Proteomes" id="UP001164746"/>
    </source>
</evidence>
<dbReference type="Proteomes" id="UP001164746">
    <property type="component" value="Chromosome 8"/>
</dbReference>
<organism evidence="1 2">
    <name type="scientific">Mya arenaria</name>
    <name type="common">Soft-shell clam</name>
    <dbReference type="NCBI Taxonomy" id="6604"/>
    <lineage>
        <taxon>Eukaryota</taxon>
        <taxon>Metazoa</taxon>
        <taxon>Spiralia</taxon>
        <taxon>Lophotrochozoa</taxon>
        <taxon>Mollusca</taxon>
        <taxon>Bivalvia</taxon>
        <taxon>Autobranchia</taxon>
        <taxon>Heteroconchia</taxon>
        <taxon>Euheterodonta</taxon>
        <taxon>Imparidentia</taxon>
        <taxon>Neoheterodontei</taxon>
        <taxon>Myida</taxon>
        <taxon>Myoidea</taxon>
        <taxon>Myidae</taxon>
        <taxon>Mya</taxon>
    </lineage>
</organism>
<keyword evidence="2" id="KW-1185">Reference proteome</keyword>
<dbReference type="EMBL" id="CP111019">
    <property type="protein sequence ID" value="WAR13425.1"/>
    <property type="molecule type" value="Genomic_DNA"/>
</dbReference>
<accession>A0ABY7EU92</accession>
<proteinExistence type="predicted"/>